<proteinExistence type="inferred from homology"/>
<dbReference type="PROSITE" id="PS00136">
    <property type="entry name" value="SUBTILASE_ASP"/>
    <property type="match status" value="1"/>
</dbReference>
<evidence type="ECO:0000256" key="4">
    <source>
        <dbReference type="ARBA" id="ARBA00022825"/>
    </source>
</evidence>
<feature type="domain" description="Peptidase S8/S53" evidence="7">
    <location>
        <begin position="124"/>
        <end position="409"/>
    </location>
</feature>
<reference evidence="8 9" key="1">
    <citation type="submission" date="2016-10" db="EMBL/GenBank/DDBJ databases">
        <authorList>
            <person name="de Groot N.N."/>
        </authorList>
    </citation>
    <scope>NUCLEOTIDE SEQUENCE [LARGE SCALE GENOMIC DNA]</scope>
    <source>
        <strain evidence="8 9">CGMCC 1.10457</strain>
    </source>
</reference>
<feature type="compositionally biased region" description="Basic residues" evidence="6">
    <location>
        <begin position="435"/>
        <end position="445"/>
    </location>
</feature>
<dbReference type="PANTHER" id="PTHR43399:SF4">
    <property type="entry name" value="CELL WALL-ASSOCIATED PROTEASE"/>
    <property type="match status" value="1"/>
</dbReference>
<dbReference type="PROSITE" id="PS00137">
    <property type="entry name" value="SUBTILASE_HIS"/>
    <property type="match status" value="1"/>
</dbReference>
<dbReference type="SUPFAM" id="SSF52743">
    <property type="entry name" value="Subtilisin-like"/>
    <property type="match status" value="1"/>
</dbReference>
<organism evidence="8 9">
    <name type="scientific">Halomicrobium zhouii</name>
    <dbReference type="NCBI Taxonomy" id="767519"/>
    <lineage>
        <taxon>Archaea</taxon>
        <taxon>Methanobacteriati</taxon>
        <taxon>Methanobacteriota</taxon>
        <taxon>Stenosarchaea group</taxon>
        <taxon>Halobacteria</taxon>
        <taxon>Halobacteriales</taxon>
        <taxon>Haloarculaceae</taxon>
        <taxon>Halomicrobium</taxon>
    </lineage>
</organism>
<dbReference type="GO" id="GO:0004252">
    <property type="term" value="F:serine-type endopeptidase activity"/>
    <property type="evidence" value="ECO:0007669"/>
    <property type="project" value="UniProtKB-UniRule"/>
</dbReference>
<keyword evidence="9" id="KW-1185">Reference proteome</keyword>
<dbReference type="PRINTS" id="PR00723">
    <property type="entry name" value="SUBTILISIN"/>
</dbReference>
<dbReference type="Pfam" id="PF00082">
    <property type="entry name" value="Peptidase_S8"/>
    <property type="match status" value="1"/>
</dbReference>
<dbReference type="PANTHER" id="PTHR43399">
    <property type="entry name" value="SUBTILISIN-RELATED"/>
    <property type="match status" value="1"/>
</dbReference>
<accession>A0A1I6K8U0</accession>
<protein>
    <submittedName>
        <fullName evidence="8">Subtilase family protein</fullName>
    </submittedName>
</protein>
<dbReference type="InterPro" id="IPR022398">
    <property type="entry name" value="Peptidase_S8_His-AS"/>
</dbReference>
<dbReference type="Proteomes" id="UP000199062">
    <property type="component" value="Unassembled WGS sequence"/>
</dbReference>
<evidence type="ECO:0000256" key="1">
    <source>
        <dbReference type="ARBA" id="ARBA00011073"/>
    </source>
</evidence>
<evidence type="ECO:0000313" key="9">
    <source>
        <dbReference type="Proteomes" id="UP000199062"/>
    </source>
</evidence>
<evidence type="ECO:0000256" key="3">
    <source>
        <dbReference type="ARBA" id="ARBA00022801"/>
    </source>
</evidence>
<dbReference type="InterPro" id="IPR036852">
    <property type="entry name" value="Peptidase_S8/S53_dom_sf"/>
</dbReference>
<comment type="similarity">
    <text evidence="1 5">Belongs to the peptidase S8 family.</text>
</comment>
<dbReference type="PROSITE" id="PS51318">
    <property type="entry name" value="TAT"/>
    <property type="match status" value="1"/>
</dbReference>
<sequence length="457" mass="48042">MTERRPIGRRRYLRVTGAALGVLATTPGASGAEEEQRFLVSGRPDVNGVDVLHRLDPIDMAVVRGEESAVSEASSAYARDLSLSYETTIEARETNESATDEPFYRFQWDKRALDVPAAHETTRGEGSRVTVIDTGVDPDHPDLTDAVNEDLSRNLTGDGGDYTDVEIHGTHVSGLVAADDRNERGIVGTAPGTDLVALRVFDESGGANYGDILAAILYSAAIGADVANLSLGTYPVPFDQLEEFHWKALNRATIYASRAGTLLVSAAGDDDADLRRDGPVRSVPTEAAWVLGVSATGPTGFDPATGDAETPAHAPAPGTNYGTNAIDIGAPGGNSNGSLRDWVLSTVPTDHGFDTPYAYLTGTSMAAAQVTGAAALIASTTDYPVPARANVLASALKHAARVPEGYDRAYYGTGFLDVLSALGARDGPQHTGHGPAKRGRRKRHGASANDGRPSVHR</sequence>
<dbReference type="InterPro" id="IPR000209">
    <property type="entry name" value="Peptidase_S8/S53_dom"/>
</dbReference>
<feature type="region of interest" description="Disordered" evidence="6">
    <location>
        <begin position="300"/>
        <end position="327"/>
    </location>
</feature>
<evidence type="ECO:0000256" key="2">
    <source>
        <dbReference type="ARBA" id="ARBA00022670"/>
    </source>
</evidence>
<keyword evidence="4 5" id="KW-0720">Serine protease</keyword>
<feature type="active site" description="Charge relay system" evidence="5">
    <location>
        <position position="168"/>
    </location>
</feature>
<keyword evidence="3 5" id="KW-0378">Hydrolase</keyword>
<dbReference type="InterPro" id="IPR023827">
    <property type="entry name" value="Peptidase_S8_Asp-AS"/>
</dbReference>
<gene>
    <name evidence="8" type="ORF">SAMN05216559_0375</name>
</gene>
<feature type="region of interest" description="Disordered" evidence="6">
    <location>
        <begin position="426"/>
        <end position="457"/>
    </location>
</feature>
<evidence type="ECO:0000313" key="8">
    <source>
        <dbReference type="EMBL" id="SFR87564.1"/>
    </source>
</evidence>
<dbReference type="EMBL" id="FOZK01000001">
    <property type="protein sequence ID" value="SFR87564.1"/>
    <property type="molecule type" value="Genomic_DNA"/>
</dbReference>
<dbReference type="InterPro" id="IPR015500">
    <property type="entry name" value="Peptidase_S8_subtilisin-rel"/>
</dbReference>
<evidence type="ECO:0000256" key="5">
    <source>
        <dbReference type="PROSITE-ProRule" id="PRU01240"/>
    </source>
</evidence>
<dbReference type="InterPro" id="IPR051048">
    <property type="entry name" value="Peptidase_S8/S53_subtilisin"/>
</dbReference>
<name>A0A1I6K8U0_9EURY</name>
<dbReference type="AlphaFoldDB" id="A0A1I6K8U0"/>
<dbReference type="GO" id="GO:0006508">
    <property type="term" value="P:proteolysis"/>
    <property type="evidence" value="ECO:0007669"/>
    <property type="project" value="UniProtKB-KW"/>
</dbReference>
<dbReference type="Gene3D" id="3.40.50.200">
    <property type="entry name" value="Peptidase S8/S53 domain"/>
    <property type="match status" value="1"/>
</dbReference>
<evidence type="ECO:0000259" key="7">
    <source>
        <dbReference type="Pfam" id="PF00082"/>
    </source>
</evidence>
<feature type="active site" description="Charge relay system" evidence="5">
    <location>
        <position position="133"/>
    </location>
</feature>
<dbReference type="PROSITE" id="PS51892">
    <property type="entry name" value="SUBTILASE"/>
    <property type="match status" value="1"/>
</dbReference>
<dbReference type="InterPro" id="IPR006311">
    <property type="entry name" value="TAT_signal"/>
</dbReference>
<dbReference type="RefSeq" id="WP_089813338.1">
    <property type="nucleotide sequence ID" value="NZ_FOZK01000001.1"/>
</dbReference>
<dbReference type="STRING" id="767519.SAMN05216559_0375"/>
<dbReference type="OrthoDB" id="219562at2157"/>
<feature type="active site" description="Charge relay system" evidence="5">
    <location>
        <position position="364"/>
    </location>
</feature>
<evidence type="ECO:0000256" key="6">
    <source>
        <dbReference type="SAM" id="MobiDB-lite"/>
    </source>
</evidence>
<keyword evidence="2 5" id="KW-0645">Protease</keyword>